<dbReference type="HAMAP" id="MF_00707">
    <property type="entry name" value="UPF0735"/>
    <property type="match status" value="1"/>
</dbReference>
<comment type="similarity">
    <text evidence="1">Belongs to the UPF0735 family.</text>
</comment>
<name>A0A4R2PAY2_9BACL</name>
<comment type="caution">
    <text evidence="3">The sequence shown here is derived from an EMBL/GenBank/DDBJ whole genome shotgun (WGS) entry which is preliminary data.</text>
</comment>
<evidence type="ECO:0000313" key="4">
    <source>
        <dbReference type="Proteomes" id="UP000295416"/>
    </source>
</evidence>
<dbReference type="Gene3D" id="3.30.70.260">
    <property type="match status" value="1"/>
</dbReference>
<dbReference type="SUPFAM" id="SSF55021">
    <property type="entry name" value="ACT-like"/>
    <property type="match status" value="1"/>
</dbReference>
<dbReference type="InterPro" id="IPR045865">
    <property type="entry name" value="ACT-like_dom_sf"/>
</dbReference>
<keyword evidence="4" id="KW-1185">Reference proteome</keyword>
<protein>
    <recommendedName>
        <fullName evidence="1">UPF0735 ACT domain-containing protein EV207_101228</fullName>
    </recommendedName>
</protein>
<dbReference type="OrthoDB" id="9788773at2"/>
<dbReference type="PIRSF" id="PIRSF025624">
    <property type="entry name" value="ACT_PheB"/>
    <property type="match status" value="1"/>
</dbReference>
<evidence type="ECO:0000313" key="3">
    <source>
        <dbReference type="EMBL" id="TCP32250.1"/>
    </source>
</evidence>
<evidence type="ECO:0000256" key="1">
    <source>
        <dbReference type="HAMAP-Rule" id="MF_00707"/>
    </source>
</evidence>
<evidence type="ECO:0000259" key="2">
    <source>
        <dbReference type="PROSITE" id="PS51671"/>
    </source>
</evidence>
<accession>A0A4R2PAY2</accession>
<dbReference type="AlphaFoldDB" id="A0A4R2PAY2"/>
<dbReference type="PROSITE" id="PS51671">
    <property type="entry name" value="ACT"/>
    <property type="match status" value="1"/>
</dbReference>
<sequence>MDNKQQFFLVREDVLSESMLKVLQAKTLLERGKAESVTDAVKRVGLSRSAYYKYRDGIFPFHKIVKENIVTLLLHLEDRSGTLSLLLDIVAKAGCNVLTIHQTIPLQGRANVTLSIDTSSITIDFNDVIDRLLKLDAVDQVDIIGSGGYNK</sequence>
<dbReference type="RefSeq" id="WP_132742745.1">
    <property type="nucleotide sequence ID" value="NZ_SLXK01000001.1"/>
</dbReference>
<reference evidence="3 4" key="1">
    <citation type="submission" date="2019-03" db="EMBL/GenBank/DDBJ databases">
        <title>Genomic Encyclopedia of Type Strains, Phase IV (KMG-IV): sequencing the most valuable type-strain genomes for metagenomic binning, comparative biology and taxonomic classification.</title>
        <authorList>
            <person name="Goeker M."/>
        </authorList>
    </citation>
    <scope>NUCLEOTIDE SEQUENCE [LARGE SCALE GENOMIC DNA]</scope>
    <source>
        <strain evidence="3 4">DSM 19377</strain>
    </source>
</reference>
<dbReference type="EMBL" id="SLXK01000001">
    <property type="protein sequence ID" value="TCP32250.1"/>
    <property type="molecule type" value="Genomic_DNA"/>
</dbReference>
<dbReference type="Proteomes" id="UP000295416">
    <property type="component" value="Unassembled WGS sequence"/>
</dbReference>
<dbReference type="CDD" id="cd04888">
    <property type="entry name" value="ACT_PheB-BS"/>
    <property type="match status" value="1"/>
</dbReference>
<gene>
    <name evidence="3" type="ORF">EV207_101228</name>
</gene>
<dbReference type="InterPro" id="IPR002912">
    <property type="entry name" value="ACT_dom"/>
</dbReference>
<dbReference type="NCBIfam" id="NF003361">
    <property type="entry name" value="PRK04435.1"/>
    <property type="match status" value="1"/>
</dbReference>
<feature type="domain" description="ACT" evidence="2">
    <location>
        <begin position="71"/>
        <end position="146"/>
    </location>
</feature>
<organism evidence="3 4">
    <name type="scientific">Scopulibacillus darangshiensis</name>
    <dbReference type="NCBI Taxonomy" id="442528"/>
    <lineage>
        <taxon>Bacteria</taxon>
        <taxon>Bacillati</taxon>
        <taxon>Bacillota</taxon>
        <taxon>Bacilli</taxon>
        <taxon>Bacillales</taxon>
        <taxon>Sporolactobacillaceae</taxon>
        <taxon>Scopulibacillus</taxon>
    </lineage>
</organism>
<proteinExistence type="inferred from homology"/>
<dbReference type="InterPro" id="IPR008310">
    <property type="entry name" value="UPF0735_ACT_dom-cont"/>
</dbReference>